<reference evidence="1" key="1">
    <citation type="journal article" date="2021" name="PeerJ">
        <title>Extensive microbial diversity within the chicken gut microbiome revealed by metagenomics and culture.</title>
        <authorList>
            <person name="Gilroy R."/>
            <person name="Ravi A."/>
            <person name="Getino M."/>
            <person name="Pursley I."/>
            <person name="Horton D.L."/>
            <person name="Alikhan N.F."/>
            <person name="Baker D."/>
            <person name="Gharbi K."/>
            <person name="Hall N."/>
            <person name="Watson M."/>
            <person name="Adriaenssens E.M."/>
            <person name="Foster-Nyarko E."/>
            <person name="Jarju S."/>
            <person name="Secka A."/>
            <person name="Antonio M."/>
            <person name="Oren A."/>
            <person name="Chaudhuri R.R."/>
            <person name="La Ragione R."/>
            <person name="Hildebrand F."/>
            <person name="Pallen M.J."/>
        </authorList>
    </citation>
    <scope>NUCLEOTIDE SEQUENCE</scope>
    <source>
        <strain evidence="1">CHK160-9182</strain>
    </source>
</reference>
<evidence type="ECO:0000313" key="1">
    <source>
        <dbReference type="EMBL" id="HIW07557.1"/>
    </source>
</evidence>
<accession>A0A9D1Q8F6</accession>
<dbReference type="AlphaFoldDB" id="A0A9D1Q8F6"/>
<dbReference type="InterPro" id="IPR011735">
    <property type="entry name" value="WlaTC/HtrL_glycosyltransf"/>
</dbReference>
<evidence type="ECO:0008006" key="3">
    <source>
        <dbReference type="Google" id="ProtNLM"/>
    </source>
</evidence>
<reference evidence="1" key="2">
    <citation type="submission" date="2021-04" db="EMBL/GenBank/DDBJ databases">
        <authorList>
            <person name="Gilroy R."/>
        </authorList>
    </citation>
    <scope>NUCLEOTIDE SEQUENCE</scope>
    <source>
        <strain evidence="1">CHK160-9182</strain>
    </source>
</reference>
<gene>
    <name evidence="1" type="ORF">H9889_09585</name>
</gene>
<comment type="caution">
    <text evidence="1">The sequence shown here is derived from an EMBL/GenBank/DDBJ whole genome shotgun (WGS) entry which is preliminary data.</text>
</comment>
<protein>
    <recommendedName>
        <fullName evidence="3">Protein YibB</fullName>
    </recommendedName>
</protein>
<sequence>MGKSITIVTAFFDIGRGSWKEKGKSYGRGTDIYFRYFKQLAVLENKMVIFTSREFVEKIKKIRGNKPTTVITIDFERKFKRLLSKLAIIQQSSEFQNLIHPENLGNPECWSPEYLLINNLKYYFINEAIKLGINASLIAWIDFGYFREKSALAGVMNWYHPFSAGKMHLFTICDDFVFKDTQNSVQRALDNKPVIIGGAMIADVDTWQRFYVIASKIQQKYMNKKIVDDDQGVLLLAVTENPELFKLHYLGKDNWFYLFGKYHSGSKIKFLNRFFRAFSKK</sequence>
<evidence type="ECO:0000313" key="2">
    <source>
        <dbReference type="Proteomes" id="UP000823934"/>
    </source>
</evidence>
<dbReference type="Proteomes" id="UP000823934">
    <property type="component" value="Unassembled WGS sequence"/>
</dbReference>
<proteinExistence type="predicted"/>
<dbReference type="Pfam" id="PF09612">
    <property type="entry name" value="HtrL_YibB"/>
    <property type="match status" value="1"/>
</dbReference>
<name>A0A9D1Q8F6_9GAMM</name>
<dbReference type="EMBL" id="DXHP01000207">
    <property type="protein sequence ID" value="HIW07557.1"/>
    <property type="molecule type" value="Genomic_DNA"/>
</dbReference>
<organism evidence="1 2">
    <name type="scientific">Candidatus Ignatzschineria merdigallinarum</name>
    <dbReference type="NCBI Taxonomy" id="2838621"/>
    <lineage>
        <taxon>Bacteria</taxon>
        <taxon>Pseudomonadati</taxon>
        <taxon>Pseudomonadota</taxon>
        <taxon>Gammaproteobacteria</taxon>
        <taxon>Cardiobacteriales</taxon>
        <taxon>Ignatzschineriaceae</taxon>
        <taxon>Ignatzschineria</taxon>
    </lineage>
</organism>